<evidence type="ECO:0000256" key="1">
    <source>
        <dbReference type="ARBA" id="ARBA00023015"/>
    </source>
</evidence>
<dbReference type="PANTHER" id="PTHR33204">
    <property type="entry name" value="TRANSCRIPTIONAL REGULATOR, MARR FAMILY"/>
    <property type="match status" value="1"/>
</dbReference>
<evidence type="ECO:0000256" key="3">
    <source>
        <dbReference type="ARBA" id="ARBA00023163"/>
    </source>
</evidence>
<keyword evidence="1" id="KW-0805">Transcription regulation</keyword>
<dbReference type="InterPro" id="IPR036390">
    <property type="entry name" value="WH_DNA-bd_sf"/>
</dbReference>
<dbReference type="EMBL" id="FOSL01000001">
    <property type="protein sequence ID" value="SFJ94289.1"/>
    <property type="molecule type" value="Genomic_DNA"/>
</dbReference>
<evidence type="ECO:0000259" key="4">
    <source>
        <dbReference type="PROSITE" id="PS51118"/>
    </source>
</evidence>
<feature type="domain" description="HTH hxlR-type" evidence="4">
    <location>
        <begin position="14"/>
        <end position="112"/>
    </location>
</feature>
<sequence length="124" mass="14046">MRPKNLLGPNSGSCPTRVLIDQLADKWAILVMLALAPATMRFNALRREVEGITQKMLGQTLRKLERNGLVCRRAYPTMPITVEYSVTDLGRTLLPVIEELRTWSMANINMVTSAQKTFDQTLQR</sequence>
<keyword evidence="6" id="KW-1185">Reference proteome</keyword>
<dbReference type="Proteomes" id="UP000323300">
    <property type="component" value="Unassembled WGS sequence"/>
</dbReference>
<protein>
    <submittedName>
        <fullName evidence="5">Transcriptional regulator, HxlR family</fullName>
    </submittedName>
</protein>
<proteinExistence type="predicted"/>
<dbReference type="InterPro" id="IPR002577">
    <property type="entry name" value="HTH_HxlR"/>
</dbReference>
<dbReference type="SUPFAM" id="SSF46785">
    <property type="entry name" value="Winged helix' DNA-binding domain"/>
    <property type="match status" value="1"/>
</dbReference>
<dbReference type="Gene3D" id="1.10.10.10">
    <property type="entry name" value="Winged helix-like DNA-binding domain superfamily/Winged helix DNA-binding domain"/>
    <property type="match status" value="1"/>
</dbReference>
<keyword evidence="2" id="KW-0238">DNA-binding</keyword>
<evidence type="ECO:0000313" key="5">
    <source>
        <dbReference type="EMBL" id="SFJ94289.1"/>
    </source>
</evidence>
<dbReference type="OrthoDB" id="9800350at2"/>
<organism evidence="5 6">
    <name type="scientific">Neomesorhizobium albiziae</name>
    <dbReference type="NCBI Taxonomy" id="335020"/>
    <lineage>
        <taxon>Bacteria</taxon>
        <taxon>Pseudomonadati</taxon>
        <taxon>Pseudomonadota</taxon>
        <taxon>Alphaproteobacteria</taxon>
        <taxon>Hyphomicrobiales</taxon>
        <taxon>Phyllobacteriaceae</taxon>
        <taxon>Neomesorhizobium</taxon>
    </lineage>
</organism>
<dbReference type="PANTHER" id="PTHR33204:SF18">
    <property type="entry name" value="TRANSCRIPTIONAL REGULATORY PROTEIN"/>
    <property type="match status" value="1"/>
</dbReference>
<dbReference type="AlphaFoldDB" id="A0A1I3VH00"/>
<dbReference type="PROSITE" id="PS51118">
    <property type="entry name" value="HTH_HXLR"/>
    <property type="match status" value="1"/>
</dbReference>
<dbReference type="InterPro" id="IPR036388">
    <property type="entry name" value="WH-like_DNA-bd_sf"/>
</dbReference>
<dbReference type="RefSeq" id="WP_149757799.1">
    <property type="nucleotide sequence ID" value="NZ_BSPE01000002.1"/>
</dbReference>
<reference evidence="5 6" key="1">
    <citation type="submission" date="2016-10" db="EMBL/GenBank/DDBJ databases">
        <authorList>
            <person name="Varghese N."/>
            <person name="Submissions S."/>
        </authorList>
    </citation>
    <scope>NUCLEOTIDE SEQUENCE [LARGE SCALE GENOMIC DNA]</scope>
    <source>
        <strain evidence="5 6">DSM 21822</strain>
    </source>
</reference>
<keyword evidence="3" id="KW-0804">Transcription</keyword>
<evidence type="ECO:0000256" key="2">
    <source>
        <dbReference type="ARBA" id="ARBA00023125"/>
    </source>
</evidence>
<dbReference type="GO" id="GO:0003677">
    <property type="term" value="F:DNA binding"/>
    <property type="evidence" value="ECO:0007669"/>
    <property type="project" value="UniProtKB-KW"/>
</dbReference>
<name>A0A1I3VH00_9HYPH</name>
<dbReference type="Pfam" id="PF01638">
    <property type="entry name" value="HxlR"/>
    <property type="match status" value="1"/>
</dbReference>
<accession>A0A1I3VH00</accession>
<gene>
    <name evidence="5" type="ORF">SAMN04488498_101446</name>
</gene>
<evidence type="ECO:0000313" key="6">
    <source>
        <dbReference type="Proteomes" id="UP000323300"/>
    </source>
</evidence>